<dbReference type="Proteomes" id="UP000517916">
    <property type="component" value="Unassembled WGS sequence"/>
</dbReference>
<dbReference type="InterPro" id="IPR025736">
    <property type="entry name" value="PucR_C-HTH_dom"/>
</dbReference>
<reference evidence="3 4" key="1">
    <citation type="submission" date="2020-08" db="EMBL/GenBank/DDBJ databases">
        <title>Genomic Encyclopedia of Archaeal and Bacterial Type Strains, Phase II (KMG-II): from individual species to whole genera.</title>
        <authorList>
            <person name="Goeker M."/>
        </authorList>
    </citation>
    <scope>NUCLEOTIDE SEQUENCE [LARGE SCALE GENOMIC DNA]</scope>
    <source>
        <strain evidence="3 4">DSM 43850</strain>
    </source>
</reference>
<dbReference type="InterPro" id="IPR051448">
    <property type="entry name" value="CdaR-like_regulators"/>
</dbReference>
<evidence type="ECO:0000313" key="3">
    <source>
        <dbReference type="EMBL" id="MBA8928540.1"/>
    </source>
</evidence>
<evidence type="ECO:0000313" key="4">
    <source>
        <dbReference type="Proteomes" id="UP000517916"/>
    </source>
</evidence>
<dbReference type="EMBL" id="JACJID010000004">
    <property type="protein sequence ID" value="MBA8928540.1"/>
    <property type="molecule type" value="Genomic_DNA"/>
</dbReference>
<protein>
    <recommendedName>
        <fullName evidence="5">PucR family transcriptional regulator</fullName>
    </recommendedName>
</protein>
<evidence type="ECO:0000259" key="1">
    <source>
        <dbReference type="Pfam" id="PF13556"/>
    </source>
</evidence>
<name>A0ABR6BNR9_9PSEU</name>
<evidence type="ECO:0000259" key="2">
    <source>
        <dbReference type="Pfam" id="PF25906"/>
    </source>
</evidence>
<dbReference type="InterPro" id="IPR042070">
    <property type="entry name" value="PucR_C-HTH_sf"/>
</dbReference>
<evidence type="ECO:0008006" key="5">
    <source>
        <dbReference type="Google" id="ProtNLM"/>
    </source>
</evidence>
<comment type="caution">
    <text evidence="3">The sequence shown here is derived from an EMBL/GenBank/DDBJ whole genome shotgun (WGS) entry which is preliminary data.</text>
</comment>
<dbReference type="PANTHER" id="PTHR33744:SF1">
    <property type="entry name" value="DNA-BINDING TRANSCRIPTIONAL ACTIVATOR ADER"/>
    <property type="match status" value="1"/>
</dbReference>
<gene>
    <name evidence="3" type="ORF">BC739_005757</name>
</gene>
<accession>A0ABR6BNR9</accession>
<keyword evidence="4" id="KW-1185">Reference proteome</keyword>
<dbReference type="Pfam" id="PF25906">
    <property type="entry name" value="PucR-like_N"/>
    <property type="match status" value="1"/>
</dbReference>
<feature type="domain" description="PucR-like N-terminal" evidence="2">
    <location>
        <begin position="17"/>
        <end position="182"/>
    </location>
</feature>
<feature type="domain" description="PucR C-terminal helix-turn-helix" evidence="1">
    <location>
        <begin position="338"/>
        <end position="396"/>
    </location>
</feature>
<dbReference type="InterPro" id="IPR058663">
    <property type="entry name" value="PucR-like_N"/>
</dbReference>
<sequence>MTADLSTAPSSAPAELWAQLPRGLVGQLAPCAGRLAKEILSEIQQQVPVYAVPLSGRFGQYLVQIVERAIRRCFESVADPRASGEDWNAMLREAGRLEYLAGRNMDALQTAVRVGARVAWRRVAEVGRTEHIPTQTLLVLAEAIFAYVDELSTVAIEGYTQAQTQASGAVERRRRELLKLLLAQPQAPRRAIEELALAANWTLPEQISVLVLEYREEYFEPPISVLGNDVLVDFESEEPCLLAPGTGERLIALSEWLGDRRAAVGPTVPVAEAAAALDCARRTLALCQRGIIDSAGLVFSEQHLSTLVLLSDEFLAEHLAQRGLAAFAGLTDKQRSRLTATLLAWLETRGGINEIAARLEIHPQTVRYRMHQIEDLVGDKLADPHQRLELELGLRALRLTRPEVTGDEPEDHQFE</sequence>
<proteinExistence type="predicted"/>
<dbReference type="Pfam" id="PF13556">
    <property type="entry name" value="HTH_30"/>
    <property type="match status" value="1"/>
</dbReference>
<dbReference type="RefSeq" id="WP_025356390.1">
    <property type="nucleotide sequence ID" value="NZ_BAAABQ010000073.1"/>
</dbReference>
<dbReference type="PANTHER" id="PTHR33744">
    <property type="entry name" value="CARBOHYDRATE DIACID REGULATOR"/>
    <property type="match status" value="1"/>
</dbReference>
<organism evidence="3 4">
    <name type="scientific">Kutzneria viridogrisea</name>
    <dbReference type="NCBI Taxonomy" id="47990"/>
    <lineage>
        <taxon>Bacteria</taxon>
        <taxon>Bacillati</taxon>
        <taxon>Actinomycetota</taxon>
        <taxon>Actinomycetes</taxon>
        <taxon>Pseudonocardiales</taxon>
        <taxon>Pseudonocardiaceae</taxon>
        <taxon>Kutzneria</taxon>
    </lineage>
</organism>
<dbReference type="Gene3D" id="1.10.10.2840">
    <property type="entry name" value="PucR C-terminal helix-turn-helix domain"/>
    <property type="match status" value="1"/>
</dbReference>